<accession>A0A1H0CFS8</accession>
<dbReference type="InterPro" id="IPR029056">
    <property type="entry name" value="Ribokinase-like"/>
</dbReference>
<dbReference type="GO" id="GO:0046872">
    <property type="term" value="F:metal ion binding"/>
    <property type="evidence" value="ECO:0007669"/>
    <property type="project" value="UniProtKB-UniRule"/>
</dbReference>
<dbReference type="NCBIfam" id="TIGR00197">
    <property type="entry name" value="yjeF_nterm"/>
    <property type="match status" value="1"/>
</dbReference>
<dbReference type="InterPro" id="IPR004443">
    <property type="entry name" value="YjeF_N_dom"/>
</dbReference>
<dbReference type="InterPro" id="IPR030677">
    <property type="entry name" value="Nnr"/>
</dbReference>
<evidence type="ECO:0000256" key="5">
    <source>
        <dbReference type="ARBA" id="ARBA00022723"/>
    </source>
</evidence>
<comment type="function">
    <text evidence="17">Catalyzes the dehydration of the S-form of NAD(P)HX at the expense of ADP, which is converted to AMP. Together with NAD(P)HX epimerase, which catalyzes the epimerization of the S- and R-forms, the enzyme allows the repair of both epimers of NAD(P)HX, a damaged form of NAD(P)H that is a result of enzymatic or heat-dependent hydration.</text>
</comment>
<evidence type="ECO:0000256" key="12">
    <source>
        <dbReference type="ARBA" id="ARBA00023239"/>
    </source>
</evidence>
<keyword evidence="10 17" id="KW-0520">NAD</keyword>
<evidence type="ECO:0000259" key="21">
    <source>
        <dbReference type="PROSITE" id="PS51385"/>
    </source>
</evidence>
<comment type="function">
    <text evidence="14 19">Bifunctional enzyme that catalyzes the epimerization of the S- and R-forms of NAD(P)HX and the dehydration of the S-form of NAD(P)HX at the expense of ADP, which is converted to AMP. This allows the repair of both epimers of NAD(P)HX, a damaged form of NAD(P)H that is a result of enzymatic or heat-dependent hydration.</text>
</comment>
<proteinExistence type="inferred from homology"/>
<dbReference type="OrthoDB" id="9806925at2"/>
<dbReference type="InterPro" id="IPR036652">
    <property type="entry name" value="YjeF_N_dom_sf"/>
</dbReference>
<keyword evidence="12 17" id="KW-0456">Lyase</keyword>
<evidence type="ECO:0000256" key="17">
    <source>
        <dbReference type="HAMAP-Rule" id="MF_01965"/>
    </source>
</evidence>
<feature type="binding site" evidence="17">
    <location>
        <position position="456"/>
    </location>
    <ligand>
        <name>(6S)-NADPHX</name>
        <dbReference type="ChEBI" id="CHEBI:64076"/>
    </ligand>
</feature>
<evidence type="ECO:0000256" key="9">
    <source>
        <dbReference type="ARBA" id="ARBA00022958"/>
    </source>
</evidence>
<dbReference type="CDD" id="cd01171">
    <property type="entry name" value="YXKO-related"/>
    <property type="match status" value="1"/>
</dbReference>
<feature type="binding site" evidence="18">
    <location>
        <position position="129"/>
    </location>
    <ligand>
        <name>K(+)</name>
        <dbReference type="ChEBI" id="CHEBI:29103"/>
    </ligand>
</feature>
<organism evidence="22 23">
    <name type="scientific">Desulfonauticus submarinus</name>
    <dbReference type="NCBI Taxonomy" id="206665"/>
    <lineage>
        <taxon>Bacteria</taxon>
        <taxon>Pseudomonadati</taxon>
        <taxon>Thermodesulfobacteriota</taxon>
        <taxon>Desulfovibrionia</taxon>
        <taxon>Desulfovibrionales</taxon>
        <taxon>Desulfonauticaceae</taxon>
        <taxon>Desulfonauticus</taxon>
    </lineage>
</organism>
<evidence type="ECO:0000256" key="18">
    <source>
        <dbReference type="HAMAP-Rule" id="MF_01966"/>
    </source>
</evidence>
<evidence type="ECO:0000256" key="19">
    <source>
        <dbReference type="PIRNR" id="PIRNR017184"/>
    </source>
</evidence>
<keyword evidence="11 18" id="KW-0413">Isomerase</keyword>
<dbReference type="HAMAP" id="MF_01965">
    <property type="entry name" value="NADHX_dehydratase"/>
    <property type="match status" value="1"/>
</dbReference>
<feature type="binding site" evidence="17">
    <location>
        <position position="389"/>
    </location>
    <ligand>
        <name>(6S)-NADPHX</name>
        <dbReference type="ChEBI" id="CHEBI:64076"/>
    </ligand>
</feature>
<reference evidence="22 23" key="1">
    <citation type="submission" date="2016-10" db="EMBL/GenBank/DDBJ databases">
        <authorList>
            <person name="de Groot N.N."/>
        </authorList>
    </citation>
    <scope>NUCLEOTIDE SEQUENCE [LARGE SCALE GENOMIC DNA]</scope>
    <source>
        <strain evidence="22 23">DSM 15269</strain>
    </source>
</reference>
<dbReference type="EMBL" id="FNIN01000003">
    <property type="protein sequence ID" value="SDN56673.1"/>
    <property type="molecule type" value="Genomic_DNA"/>
</dbReference>
<keyword evidence="13" id="KW-0511">Multifunctional enzyme</keyword>
<dbReference type="EC" id="4.2.1.136" evidence="19"/>
<comment type="subunit">
    <text evidence="17">Homotetramer.</text>
</comment>
<feature type="binding site" evidence="17">
    <location>
        <begin position="426"/>
        <end position="430"/>
    </location>
    <ligand>
        <name>AMP</name>
        <dbReference type="ChEBI" id="CHEBI:456215"/>
    </ligand>
</feature>
<feature type="binding site" evidence="17">
    <location>
        <position position="265"/>
    </location>
    <ligand>
        <name>(6S)-NADPHX</name>
        <dbReference type="ChEBI" id="CHEBI:64076"/>
    </ligand>
</feature>
<evidence type="ECO:0000256" key="3">
    <source>
        <dbReference type="ARBA" id="ARBA00006001"/>
    </source>
</evidence>
<evidence type="ECO:0000256" key="16">
    <source>
        <dbReference type="ARBA" id="ARBA00049209"/>
    </source>
</evidence>
<dbReference type="PANTHER" id="PTHR12592:SF0">
    <property type="entry name" value="ATP-DEPENDENT (S)-NAD(P)H-HYDRATE DEHYDRATASE"/>
    <property type="match status" value="1"/>
</dbReference>
<dbReference type="Pfam" id="PF01256">
    <property type="entry name" value="Carb_kinase"/>
    <property type="match status" value="1"/>
</dbReference>
<name>A0A1H0CFS8_9BACT</name>
<evidence type="ECO:0000256" key="7">
    <source>
        <dbReference type="ARBA" id="ARBA00022840"/>
    </source>
</evidence>
<dbReference type="PANTHER" id="PTHR12592">
    <property type="entry name" value="ATP-DEPENDENT (S)-NAD(P)H-HYDRATE DEHYDRATASE FAMILY MEMBER"/>
    <property type="match status" value="1"/>
</dbReference>
<dbReference type="NCBIfam" id="TIGR00196">
    <property type="entry name" value="yjeF_cterm"/>
    <property type="match status" value="1"/>
</dbReference>
<dbReference type="InterPro" id="IPR000631">
    <property type="entry name" value="CARKD"/>
</dbReference>
<evidence type="ECO:0000256" key="8">
    <source>
        <dbReference type="ARBA" id="ARBA00022857"/>
    </source>
</evidence>
<dbReference type="PROSITE" id="PS51385">
    <property type="entry name" value="YJEF_N"/>
    <property type="match status" value="1"/>
</dbReference>
<comment type="catalytic activity">
    <reaction evidence="15 17 19">
        <text>(6S)-NADHX + ADP = AMP + phosphate + NADH + H(+)</text>
        <dbReference type="Rhea" id="RHEA:32223"/>
        <dbReference type="ChEBI" id="CHEBI:15378"/>
        <dbReference type="ChEBI" id="CHEBI:43474"/>
        <dbReference type="ChEBI" id="CHEBI:57945"/>
        <dbReference type="ChEBI" id="CHEBI:64074"/>
        <dbReference type="ChEBI" id="CHEBI:456215"/>
        <dbReference type="ChEBI" id="CHEBI:456216"/>
        <dbReference type="EC" id="4.2.1.136"/>
    </reaction>
</comment>
<keyword evidence="5 18" id="KW-0479">Metal-binding</keyword>
<dbReference type="RefSeq" id="WP_092064067.1">
    <property type="nucleotide sequence ID" value="NZ_FNIN01000003.1"/>
</dbReference>
<comment type="similarity">
    <text evidence="3 19">In the N-terminal section; belongs to the NnrE/AIBP family.</text>
</comment>
<comment type="similarity">
    <text evidence="4 19">In the C-terminal section; belongs to the NnrD/CARKD family.</text>
</comment>
<evidence type="ECO:0000256" key="11">
    <source>
        <dbReference type="ARBA" id="ARBA00023235"/>
    </source>
</evidence>
<keyword evidence="7 17" id="KW-0067">ATP-binding</keyword>
<dbReference type="GO" id="GO:0110051">
    <property type="term" value="P:metabolite repair"/>
    <property type="evidence" value="ECO:0007669"/>
    <property type="project" value="TreeGrafter"/>
</dbReference>
<evidence type="ECO:0000259" key="20">
    <source>
        <dbReference type="PROSITE" id="PS51383"/>
    </source>
</evidence>
<gene>
    <name evidence="17" type="primary">nnrD</name>
    <name evidence="18" type="synonym">nnrE</name>
    <name evidence="22" type="ORF">SAMN04488516_10332</name>
</gene>
<evidence type="ECO:0000313" key="22">
    <source>
        <dbReference type="EMBL" id="SDN56673.1"/>
    </source>
</evidence>
<feature type="binding site" evidence="18">
    <location>
        <begin position="61"/>
        <end position="65"/>
    </location>
    <ligand>
        <name>(6S)-NADPHX</name>
        <dbReference type="ChEBI" id="CHEBI:64076"/>
    </ligand>
</feature>
<evidence type="ECO:0000256" key="4">
    <source>
        <dbReference type="ARBA" id="ARBA00009524"/>
    </source>
</evidence>
<dbReference type="SUPFAM" id="SSF64153">
    <property type="entry name" value="YjeF N-terminal domain-like"/>
    <property type="match status" value="1"/>
</dbReference>
<comment type="similarity">
    <text evidence="18">Belongs to the NnrE/AIBP family.</text>
</comment>
<keyword evidence="23" id="KW-1185">Reference proteome</keyword>
<evidence type="ECO:0000256" key="14">
    <source>
        <dbReference type="ARBA" id="ARBA00025153"/>
    </source>
</evidence>
<dbReference type="GO" id="GO:0052855">
    <property type="term" value="F:ADP-dependent NAD(P)H-hydrate dehydratase activity"/>
    <property type="evidence" value="ECO:0007669"/>
    <property type="project" value="UniProtKB-UniRule"/>
</dbReference>
<dbReference type="EC" id="5.1.99.6" evidence="19"/>
<feature type="binding site" evidence="18">
    <location>
        <position position="62"/>
    </location>
    <ligand>
        <name>K(+)</name>
        <dbReference type="ChEBI" id="CHEBI:29103"/>
    </ligand>
</feature>
<dbReference type="GO" id="GO:0052856">
    <property type="term" value="F:NAD(P)HX epimerase activity"/>
    <property type="evidence" value="ECO:0007669"/>
    <property type="project" value="UniProtKB-UniRule"/>
</dbReference>
<keyword evidence="8 17" id="KW-0521">NADP</keyword>
<comment type="catalytic activity">
    <reaction evidence="2 18 19">
        <text>(6R)-NADPHX = (6S)-NADPHX</text>
        <dbReference type="Rhea" id="RHEA:32227"/>
        <dbReference type="ChEBI" id="CHEBI:64076"/>
        <dbReference type="ChEBI" id="CHEBI:64077"/>
        <dbReference type="EC" id="5.1.99.6"/>
    </reaction>
</comment>
<comment type="similarity">
    <text evidence="17">Belongs to the NnrD/CARKD family.</text>
</comment>
<feature type="binding site" evidence="18">
    <location>
        <position position="164"/>
    </location>
    <ligand>
        <name>(6S)-NADPHX</name>
        <dbReference type="ChEBI" id="CHEBI:64076"/>
    </ligand>
</feature>
<keyword evidence="6 17" id="KW-0547">Nucleotide-binding</keyword>
<feature type="domain" description="YjeF N-terminal" evidence="21">
    <location>
        <begin position="11"/>
        <end position="221"/>
    </location>
</feature>
<evidence type="ECO:0000313" key="23">
    <source>
        <dbReference type="Proteomes" id="UP000199602"/>
    </source>
</evidence>
<dbReference type="Proteomes" id="UP000199602">
    <property type="component" value="Unassembled WGS sequence"/>
</dbReference>
<comment type="cofactor">
    <cofactor evidence="17">
        <name>Mg(2+)</name>
        <dbReference type="ChEBI" id="CHEBI:18420"/>
    </cofactor>
</comment>
<evidence type="ECO:0000256" key="13">
    <source>
        <dbReference type="ARBA" id="ARBA00023268"/>
    </source>
</evidence>
<dbReference type="SUPFAM" id="SSF53613">
    <property type="entry name" value="Ribokinase-like"/>
    <property type="match status" value="1"/>
</dbReference>
<keyword evidence="9 18" id="KW-0630">Potassium</keyword>
<evidence type="ECO:0000256" key="1">
    <source>
        <dbReference type="ARBA" id="ARBA00000013"/>
    </source>
</evidence>
<evidence type="ECO:0000256" key="10">
    <source>
        <dbReference type="ARBA" id="ARBA00023027"/>
    </source>
</evidence>
<comment type="cofactor">
    <cofactor evidence="18 19">
        <name>K(+)</name>
        <dbReference type="ChEBI" id="CHEBI:29103"/>
    </cofactor>
    <text evidence="18 19">Binds 1 potassium ion per subunit.</text>
</comment>
<dbReference type="PIRSF" id="PIRSF017184">
    <property type="entry name" value="Nnr"/>
    <property type="match status" value="1"/>
</dbReference>
<dbReference type="Gene3D" id="3.40.1190.20">
    <property type="match status" value="1"/>
</dbReference>
<dbReference type="Gene3D" id="3.40.50.10260">
    <property type="entry name" value="YjeF N-terminal domain"/>
    <property type="match status" value="1"/>
</dbReference>
<dbReference type="AlphaFoldDB" id="A0A1H0CFS8"/>
<feature type="domain" description="YjeF C-terminal" evidence="20">
    <location>
        <begin position="230"/>
        <end position="515"/>
    </location>
</feature>
<feature type="binding site" evidence="18">
    <location>
        <position position="144"/>
    </location>
    <ligand>
        <name>(6S)-NADPHX</name>
        <dbReference type="ChEBI" id="CHEBI:64076"/>
    </ligand>
</feature>
<comment type="catalytic activity">
    <reaction evidence="1 18 19">
        <text>(6R)-NADHX = (6S)-NADHX</text>
        <dbReference type="Rhea" id="RHEA:32215"/>
        <dbReference type="ChEBI" id="CHEBI:64074"/>
        <dbReference type="ChEBI" id="CHEBI:64075"/>
        <dbReference type="EC" id="5.1.99.6"/>
    </reaction>
</comment>
<comment type="catalytic activity">
    <reaction evidence="16 17 19">
        <text>(6S)-NADPHX + ADP = AMP + phosphate + NADPH + H(+)</text>
        <dbReference type="Rhea" id="RHEA:32235"/>
        <dbReference type="ChEBI" id="CHEBI:15378"/>
        <dbReference type="ChEBI" id="CHEBI:43474"/>
        <dbReference type="ChEBI" id="CHEBI:57783"/>
        <dbReference type="ChEBI" id="CHEBI:64076"/>
        <dbReference type="ChEBI" id="CHEBI:456215"/>
        <dbReference type="ChEBI" id="CHEBI:456216"/>
        <dbReference type="EC" id="4.2.1.136"/>
    </reaction>
</comment>
<dbReference type="HAMAP" id="MF_01966">
    <property type="entry name" value="NADHX_epimerase"/>
    <property type="match status" value="1"/>
</dbReference>
<feature type="binding site" evidence="17">
    <location>
        <position position="335"/>
    </location>
    <ligand>
        <name>(6S)-NADPHX</name>
        <dbReference type="ChEBI" id="CHEBI:64076"/>
    </ligand>
</feature>
<evidence type="ECO:0000256" key="6">
    <source>
        <dbReference type="ARBA" id="ARBA00022741"/>
    </source>
</evidence>
<comment type="function">
    <text evidence="18">Catalyzes the epimerization of the S- and R-forms of NAD(P)HX, a damaged form of NAD(P)H that is a result of enzymatic or heat-dependent hydration. This is a prerequisite for the S-specific NAD(P)H-hydrate dehydratase to allow the repair of both epimers of NAD(P)HX.</text>
</comment>
<evidence type="ECO:0000256" key="2">
    <source>
        <dbReference type="ARBA" id="ARBA00000909"/>
    </source>
</evidence>
<dbReference type="STRING" id="206665.SAMN04488516_10332"/>
<evidence type="ECO:0000256" key="15">
    <source>
        <dbReference type="ARBA" id="ARBA00048238"/>
    </source>
</evidence>
<feature type="binding site" evidence="18">
    <location>
        <begin position="133"/>
        <end position="139"/>
    </location>
    <ligand>
        <name>(6S)-NADPHX</name>
        <dbReference type="ChEBI" id="CHEBI:64076"/>
    </ligand>
</feature>
<feature type="binding site" evidence="17">
    <location>
        <position position="455"/>
    </location>
    <ligand>
        <name>AMP</name>
        <dbReference type="ChEBI" id="CHEBI:456215"/>
    </ligand>
</feature>
<dbReference type="Pfam" id="PF03853">
    <property type="entry name" value="YjeF_N"/>
    <property type="match status" value="1"/>
</dbReference>
<feature type="binding site" evidence="18">
    <location>
        <position position="167"/>
    </location>
    <ligand>
        <name>K(+)</name>
        <dbReference type="ChEBI" id="CHEBI:29103"/>
    </ligand>
</feature>
<protein>
    <recommendedName>
        <fullName evidence="19">Bifunctional NAD(P)H-hydrate repair enzyme</fullName>
    </recommendedName>
    <alternativeName>
        <fullName evidence="19">Nicotinamide nucleotide repair protein</fullName>
    </alternativeName>
    <domain>
        <recommendedName>
            <fullName evidence="19">ADP-dependent (S)-NAD(P)H-hydrate dehydratase</fullName>
            <ecNumber evidence="19">4.2.1.136</ecNumber>
        </recommendedName>
        <alternativeName>
            <fullName evidence="19">ADP-dependent NAD(P)HX dehydratase</fullName>
        </alternativeName>
    </domain>
    <domain>
        <recommendedName>
            <fullName evidence="19">NAD(P)H-hydrate epimerase</fullName>
            <ecNumber evidence="19">5.1.99.6</ecNumber>
        </recommendedName>
    </domain>
</protein>
<dbReference type="PROSITE" id="PS51383">
    <property type="entry name" value="YJEF_C_3"/>
    <property type="match status" value="1"/>
</dbReference>
<dbReference type="GO" id="GO:0046496">
    <property type="term" value="P:nicotinamide nucleotide metabolic process"/>
    <property type="evidence" value="ECO:0007669"/>
    <property type="project" value="UniProtKB-UniRule"/>
</dbReference>
<sequence length="520" mass="56797">MFQPLPTPKEMAMWDKMAIEDFNILPEILMENASQEALYILREQFPSLKGKTALIFAGSGNNGGDGFALARHLVNHEVKVMILHSKRQKEYRGTTAGYHLKLAKKMDIPLMHLPEYNMDFLPQVDIVVDGLLGTGFKGHLRSEYEKWIKKINKIGEKAFVLSLDIPSGLNGETGNPSPLAVKADVTITFEEAKLGLFLPPAKPYVGTLKIGKIGIPKKIKIENPCTHYALTHKILNLLSLPPSTLHKGKAGHVLIIGGSPGLCGAPQLAALGALRSGAGLVTVACPQSLKTEVKGCFPEIMTLFVNNSDSYLGPETLEIIKENLFKFKAVVFGPGLGRNKSCLELLKSYLCLENYPLTVFDADSLYFFASYPELFDMIKNKNEVIFTPHPGEMARFFGNKAEDINQQRAKYAYEFVNKYKVNLILKGAATIVAVPGKPLYISPFATPNLALGGSGDILAGILGSLLAQGYSPLNAACLGVYMHGLTGQYLGEKYPYRGNLAQDIANSLPLVLAKVIKQSN</sequence>
<dbReference type="GO" id="GO:0005524">
    <property type="term" value="F:ATP binding"/>
    <property type="evidence" value="ECO:0007669"/>
    <property type="project" value="UniProtKB-UniRule"/>
</dbReference>